<dbReference type="Proteomes" id="UP000799771">
    <property type="component" value="Unassembled WGS sequence"/>
</dbReference>
<dbReference type="CDD" id="cd04301">
    <property type="entry name" value="NAT_SF"/>
    <property type="match status" value="1"/>
</dbReference>
<feature type="domain" description="N-acetyltransferase" evidence="1">
    <location>
        <begin position="8"/>
        <end position="148"/>
    </location>
</feature>
<dbReference type="AlphaFoldDB" id="A0A6A6AIA6"/>
<dbReference type="PROSITE" id="PS51186">
    <property type="entry name" value="GNAT"/>
    <property type="match status" value="1"/>
</dbReference>
<protein>
    <recommendedName>
        <fullName evidence="1">N-acetyltransferase domain-containing protein</fullName>
    </recommendedName>
</protein>
<dbReference type="Pfam" id="PF18014">
    <property type="entry name" value="Acetyltransf_18"/>
    <property type="match status" value="1"/>
</dbReference>
<keyword evidence="3" id="KW-1185">Reference proteome</keyword>
<dbReference type="InterPro" id="IPR000182">
    <property type="entry name" value="GNAT_dom"/>
</dbReference>
<evidence type="ECO:0000313" key="2">
    <source>
        <dbReference type="EMBL" id="KAF2130637.1"/>
    </source>
</evidence>
<accession>A0A6A6AIA6</accession>
<dbReference type="EMBL" id="ML977504">
    <property type="protein sequence ID" value="KAF2130637.1"/>
    <property type="molecule type" value="Genomic_DNA"/>
</dbReference>
<dbReference type="Pfam" id="PF13673">
    <property type="entry name" value="Acetyltransf_10"/>
    <property type="match status" value="1"/>
</dbReference>
<dbReference type="Gene3D" id="3.40.630.90">
    <property type="match status" value="1"/>
</dbReference>
<dbReference type="GeneID" id="54408428"/>
<dbReference type="GO" id="GO:0016747">
    <property type="term" value="F:acyltransferase activity, transferring groups other than amino-acyl groups"/>
    <property type="evidence" value="ECO:0007669"/>
    <property type="project" value="InterPro"/>
</dbReference>
<sequence length="319" mass="34103">MVVGSNAYIVRPANNVEEASALWCPLIQELGWNRAATDLPAHYRAASSGQTFLVLIHASTSQAEGCIVPLTYPNGTGWVGFFLMNAAFRGRGLGAALWKEMEECFAESGTRVVGLDAVREQVERYKKSGFKEQGSVHVMTRESLKTAPLPPLDGDDAGTDTIRDIRSVDAALLAQLDLAHTGLDRTAYWSKDGLLAQGDTSGFVILSSSPSSPTPELEGLILIRPCPSGHRIGPLYATSTQQACILLRAAMSKLADSEGSLVAEVFGMNSEARGVFEDLGWEAVDVYTRMWLGGRVPSEQSEGGRGTQGMFAVFDAGAG</sequence>
<reference evidence="2" key="1">
    <citation type="journal article" date="2020" name="Stud. Mycol.">
        <title>101 Dothideomycetes genomes: a test case for predicting lifestyles and emergence of pathogens.</title>
        <authorList>
            <person name="Haridas S."/>
            <person name="Albert R."/>
            <person name="Binder M."/>
            <person name="Bloem J."/>
            <person name="Labutti K."/>
            <person name="Salamov A."/>
            <person name="Andreopoulos B."/>
            <person name="Baker S."/>
            <person name="Barry K."/>
            <person name="Bills G."/>
            <person name="Bluhm B."/>
            <person name="Cannon C."/>
            <person name="Castanera R."/>
            <person name="Culley D."/>
            <person name="Daum C."/>
            <person name="Ezra D."/>
            <person name="Gonzalez J."/>
            <person name="Henrissat B."/>
            <person name="Kuo A."/>
            <person name="Liang C."/>
            <person name="Lipzen A."/>
            <person name="Lutzoni F."/>
            <person name="Magnuson J."/>
            <person name="Mondo S."/>
            <person name="Nolan M."/>
            <person name="Ohm R."/>
            <person name="Pangilinan J."/>
            <person name="Park H.-J."/>
            <person name="Ramirez L."/>
            <person name="Alfaro M."/>
            <person name="Sun H."/>
            <person name="Tritt A."/>
            <person name="Yoshinaga Y."/>
            <person name="Zwiers L.-H."/>
            <person name="Turgeon B."/>
            <person name="Goodwin S."/>
            <person name="Spatafora J."/>
            <person name="Crous P."/>
            <person name="Grigoriev I."/>
        </authorList>
    </citation>
    <scope>NUCLEOTIDE SEQUENCE</scope>
    <source>
        <strain evidence="2">CBS 119687</strain>
    </source>
</reference>
<dbReference type="InterPro" id="IPR016181">
    <property type="entry name" value="Acyl_CoA_acyltransferase"/>
</dbReference>
<name>A0A6A6AIA6_9PLEO</name>
<dbReference type="OrthoDB" id="5771378at2759"/>
<proteinExistence type="predicted"/>
<dbReference type="PANTHER" id="PTHR47237">
    <property type="entry name" value="SLL0310 PROTEIN"/>
    <property type="match status" value="1"/>
</dbReference>
<organism evidence="2 3">
    <name type="scientific">Dothidotthia symphoricarpi CBS 119687</name>
    <dbReference type="NCBI Taxonomy" id="1392245"/>
    <lineage>
        <taxon>Eukaryota</taxon>
        <taxon>Fungi</taxon>
        <taxon>Dikarya</taxon>
        <taxon>Ascomycota</taxon>
        <taxon>Pezizomycotina</taxon>
        <taxon>Dothideomycetes</taxon>
        <taxon>Pleosporomycetidae</taxon>
        <taxon>Pleosporales</taxon>
        <taxon>Dothidotthiaceae</taxon>
        <taxon>Dothidotthia</taxon>
    </lineage>
</organism>
<gene>
    <name evidence="2" type="ORF">P153DRAFT_366197</name>
</gene>
<dbReference type="SUPFAM" id="SSF55729">
    <property type="entry name" value="Acyl-CoA N-acyltransferases (Nat)"/>
    <property type="match status" value="1"/>
</dbReference>
<dbReference type="InterPro" id="IPR041496">
    <property type="entry name" value="YitH/HolE_GNAT"/>
</dbReference>
<evidence type="ECO:0000259" key="1">
    <source>
        <dbReference type="PROSITE" id="PS51186"/>
    </source>
</evidence>
<dbReference type="RefSeq" id="XP_033525024.1">
    <property type="nucleotide sequence ID" value="XM_033667996.1"/>
</dbReference>
<evidence type="ECO:0000313" key="3">
    <source>
        <dbReference type="Proteomes" id="UP000799771"/>
    </source>
</evidence>
<dbReference type="Gene3D" id="3.40.630.30">
    <property type="match status" value="1"/>
</dbReference>
<dbReference type="PANTHER" id="PTHR47237:SF1">
    <property type="entry name" value="SLL0310 PROTEIN"/>
    <property type="match status" value="1"/>
</dbReference>
<dbReference type="InterPro" id="IPR052729">
    <property type="entry name" value="Acyl/Acetyltrans_Enzymes"/>
</dbReference>